<dbReference type="RefSeq" id="WP_274230373.1">
    <property type="nucleotide sequence ID" value="NZ_BAABHQ010000017.1"/>
</dbReference>
<dbReference type="Pfam" id="PF00155">
    <property type="entry name" value="Aminotran_1_2"/>
    <property type="match status" value="1"/>
</dbReference>
<gene>
    <name evidence="7" type="ORF">GCM10023203_47830</name>
</gene>
<dbReference type="Gene3D" id="3.40.640.10">
    <property type="entry name" value="Type I PLP-dependent aspartate aminotransferase-like (Major domain)"/>
    <property type="match status" value="1"/>
</dbReference>
<keyword evidence="2" id="KW-0663">Pyridoxal phosphate</keyword>
<comment type="caution">
    <text evidence="7">The sequence shown here is derived from an EMBL/GenBank/DDBJ whole genome shotgun (WGS) entry which is preliminary data.</text>
</comment>
<dbReference type="SUPFAM" id="SSF46785">
    <property type="entry name" value="Winged helix' DNA-binding domain"/>
    <property type="match status" value="1"/>
</dbReference>
<organism evidence="7 8">
    <name type="scientific">Actinomycetospora straminea</name>
    <dbReference type="NCBI Taxonomy" id="663607"/>
    <lineage>
        <taxon>Bacteria</taxon>
        <taxon>Bacillati</taxon>
        <taxon>Actinomycetota</taxon>
        <taxon>Actinomycetes</taxon>
        <taxon>Pseudonocardiales</taxon>
        <taxon>Pseudonocardiaceae</taxon>
        <taxon>Actinomycetospora</taxon>
    </lineage>
</organism>
<keyword evidence="8" id="KW-1185">Reference proteome</keyword>
<dbReference type="InterPro" id="IPR015421">
    <property type="entry name" value="PyrdxlP-dep_Trfase_major"/>
</dbReference>
<proteinExistence type="inferred from homology"/>
<evidence type="ECO:0000259" key="6">
    <source>
        <dbReference type="PROSITE" id="PS50949"/>
    </source>
</evidence>
<keyword evidence="7" id="KW-0808">Transferase</keyword>
<dbReference type="InterPro" id="IPR000524">
    <property type="entry name" value="Tscrpt_reg_HTH_GntR"/>
</dbReference>
<evidence type="ECO:0000313" key="7">
    <source>
        <dbReference type="EMBL" id="GAA4889110.1"/>
    </source>
</evidence>
<dbReference type="Pfam" id="PF00392">
    <property type="entry name" value="GntR"/>
    <property type="match status" value="1"/>
</dbReference>
<evidence type="ECO:0000313" key="8">
    <source>
        <dbReference type="Proteomes" id="UP001500457"/>
    </source>
</evidence>
<accession>A0ABP9EXA4</accession>
<dbReference type="PRINTS" id="PR00035">
    <property type="entry name" value="HTHGNTR"/>
</dbReference>
<dbReference type="Gene3D" id="1.10.10.10">
    <property type="entry name" value="Winged helix-like DNA-binding domain superfamily/Winged helix DNA-binding domain"/>
    <property type="match status" value="1"/>
</dbReference>
<sequence>MRGVSPELALPLDRDAPTPLAVQLAEGLRGAVARGALRVGERVPSTRALATELGVSRTVTAAAYDQLVAEGWLGPRRGAGTYVLATAHVRDLLSYSSEDHARSPRPVDLRPGVPCLAVLDRRAWRRAWRRAGDRDPTARPEHAGVPAYREAVARLLLHHRGLAAAPDDVLATAGTTDGLAEIVTLLRWRTGRAPRVAVEEPGYPRANALLRAAGAQPVGVGVDGEGLRVDEVPAGVDAVYLTPAHQYPLGARLPVARRAALVARARDEGLLLLEDDYDGELRYDVAPLPLLAGLAPDVTVHLGTTSKILTPDLGAGWMVAPPEVRAEVLARRRATSVRPAPAGQQVVAALHADGALARHLARLRRELAARRARVVDVVGAAGHTVRGDRAGAHLVVPLPDRTGEDAVLADAARGGLLLVGLAETHLDPDAPEAARGVLVGWAGPAASQIDGALARLGEVLAARRGGGSGAWPSRSP</sequence>
<dbReference type="InterPro" id="IPR004839">
    <property type="entry name" value="Aminotransferase_I/II_large"/>
</dbReference>
<name>A0ABP9EXA4_9PSEU</name>
<protein>
    <submittedName>
        <fullName evidence="7">PLP-dependent aminotransferase family protein</fullName>
    </submittedName>
</protein>
<keyword evidence="5" id="KW-0804">Transcription</keyword>
<evidence type="ECO:0000256" key="1">
    <source>
        <dbReference type="ARBA" id="ARBA00005384"/>
    </source>
</evidence>
<dbReference type="GO" id="GO:0008483">
    <property type="term" value="F:transaminase activity"/>
    <property type="evidence" value="ECO:0007669"/>
    <property type="project" value="UniProtKB-KW"/>
</dbReference>
<dbReference type="InterPro" id="IPR036388">
    <property type="entry name" value="WH-like_DNA-bd_sf"/>
</dbReference>
<evidence type="ECO:0000256" key="3">
    <source>
        <dbReference type="ARBA" id="ARBA00023015"/>
    </source>
</evidence>
<dbReference type="PROSITE" id="PS50949">
    <property type="entry name" value="HTH_GNTR"/>
    <property type="match status" value="1"/>
</dbReference>
<keyword evidence="4" id="KW-0238">DNA-binding</keyword>
<dbReference type="EMBL" id="BAABHQ010000017">
    <property type="protein sequence ID" value="GAA4889110.1"/>
    <property type="molecule type" value="Genomic_DNA"/>
</dbReference>
<dbReference type="CDD" id="cd07377">
    <property type="entry name" value="WHTH_GntR"/>
    <property type="match status" value="1"/>
</dbReference>
<reference evidence="8" key="1">
    <citation type="journal article" date="2019" name="Int. J. Syst. Evol. Microbiol.">
        <title>The Global Catalogue of Microorganisms (GCM) 10K type strain sequencing project: providing services to taxonomists for standard genome sequencing and annotation.</title>
        <authorList>
            <consortium name="The Broad Institute Genomics Platform"/>
            <consortium name="The Broad Institute Genome Sequencing Center for Infectious Disease"/>
            <person name="Wu L."/>
            <person name="Ma J."/>
        </authorList>
    </citation>
    <scope>NUCLEOTIDE SEQUENCE [LARGE SCALE GENOMIC DNA]</scope>
    <source>
        <strain evidence="8">JCM 17983</strain>
    </source>
</reference>
<dbReference type="InterPro" id="IPR036390">
    <property type="entry name" value="WH_DNA-bd_sf"/>
</dbReference>
<keyword evidence="7" id="KW-0032">Aminotransferase</keyword>
<evidence type="ECO:0000256" key="4">
    <source>
        <dbReference type="ARBA" id="ARBA00023125"/>
    </source>
</evidence>
<dbReference type="InterPro" id="IPR051446">
    <property type="entry name" value="HTH_trans_reg/aminotransferase"/>
</dbReference>
<dbReference type="SUPFAM" id="SSF53383">
    <property type="entry name" value="PLP-dependent transferases"/>
    <property type="match status" value="1"/>
</dbReference>
<dbReference type="CDD" id="cd00609">
    <property type="entry name" value="AAT_like"/>
    <property type="match status" value="1"/>
</dbReference>
<evidence type="ECO:0000256" key="5">
    <source>
        <dbReference type="ARBA" id="ARBA00023163"/>
    </source>
</evidence>
<dbReference type="InterPro" id="IPR015424">
    <property type="entry name" value="PyrdxlP-dep_Trfase"/>
</dbReference>
<keyword evidence="3" id="KW-0805">Transcription regulation</keyword>
<feature type="domain" description="HTH gntR-type" evidence="6">
    <location>
        <begin position="18"/>
        <end position="86"/>
    </location>
</feature>
<dbReference type="SMART" id="SM00345">
    <property type="entry name" value="HTH_GNTR"/>
    <property type="match status" value="1"/>
</dbReference>
<comment type="similarity">
    <text evidence="1">In the C-terminal section; belongs to the class-I pyridoxal-phosphate-dependent aminotransferase family.</text>
</comment>
<dbReference type="PANTHER" id="PTHR46577:SF1">
    <property type="entry name" value="HTH-TYPE TRANSCRIPTIONAL REGULATORY PROTEIN GABR"/>
    <property type="match status" value="1"/>
</dbReference>
<dbReference type="PANTHER" id="PTHR46577">
    <property type="entry name" value="HTH-TYPE TRANSCRIPTIONAL REGULATORY PROTEIN GABR"/>
    <property type="match status" value="1"/>
</dbReference>
<dbReference type="Proteomes" id="UP001500457">
    <property type="component" value="Unassembled WGS sequence"/>
</dbReference>
<evidence type="ECO:0000256" key="2">
    <source>
        <dbReference type="ARBA" id="ARBA00022898"/>
    </source>
</evidence>